<reference evidence="10 11" key="1">
    <citation type="journal article" date="2024" name="Front. Microbiol.">
        <title>Novel thermophilic genera Geochorda gen. nov. and Carboxydochorda gen. nov. from the deep terrestrial subsurface reveal the ecophysiological diversity in the class Limnochordia.</title>
        <authorList>
            <person name="Karnachuk O.V."/>
            <person name="Lukina A.P."/>
            <person name="Avakyan M.R."/>
            <person name="Kadnikov V.V."/>
            <person name="Begmatov S."/>
            <person name="Beletsky A.V."/>
            <person name="Vlasova K.G."/>
            <person name="Novikov A.A."/>
            <person name="Shcherbakova V.A."/>
            <person name="Mardanov A.V."/>
            <person name="Ravin N.V."/>
        </authorList>
    </citation>
    <scope>NUCLEOTIDE SEQUENCE [LARGE SCALE GENOMIC DNA]</scope>
    <source>
        <strain evidence="10 11">L945</strain>
    </source>
</reference>
<keyword evidence="2" id="KW-1003">Cell membrane</keyword>
<dbReference type="InterPro" id="IPR050250">
    <property type="entry name" value="Macrolide_Exporter_MacB"/>
</dbReference>
<dbReference type="PANTHER" id="PTHR30572:SF4">
    <property type="entry name" value="ABC TRANSPORTER PERMEASE YTRF"/>
    <property type="match status" value="1"/>
</dbReference>
<gene>
    <name evidence="10" type="ORF">U7230_00340</name>
</gene>
<dbReference type="InterPro" id="IPR003838">
    <property type="entry name" value="ABC3_permease_C"/>
</dbReference>
<feature type="domain" description="ABC3 transporter permease C-terminal" evidence="8">
    <location>
        <begin position="284"/>
        <end position="397"/>
    </location>
</feature>
<evidence type="ECO:0000256" key="2">
    <source>
        <dbReference type="ARBA" id="ARBA00022475"/>
    </source>
</evidence>
<evidence type="ECO:0000259" key="9">
    <source>
        <dbReference type="Pfam" id="PF12704"/>
    </source>
</evidence>
<evidence type="ECO:0000256" key="4">
    <source>
        <dbReference type="ARBA" id="ARBA00022989"/>
    </source>
</evidence>
<evidence type="ECO:0000313" key="11">
    <source>
        <dbReference type="Proteomes" id="UP001332192"/>
    </source>
</evidence>
<keyword evidence="4 7" id="KW-1133">Transmembrane helix</keyword>
<comment type="subcellular location">
    <subcellularLocation>
        <location evidence="1">Cell membrane</location>
        <topology evidence="1">Multi-pass membrane protein</topology>
    </subcellularLocation>
</comment>
<keyword evidence="3 7" id="KW-0812">Transmembrane</keyword>
<keyword evidence="5 7" id="KW-0472">Membrane</keyword>
<evidence type="ECO:0000256" key="5">
    <source>
        <dbReference type="ARBA" id="ARBA00023136"/>
    </source>
</evidence>
<dbReference type="RefSeq" id="WP_324716772.1">
    <property type="nucleotide sequence ID" value="NZ_CP141615.1"/>
</dbReference>
<protein>
    <submittedName>
        <fullName evidence="10">ABC transporter permease</fullName>
    </submittedName>
</protein>
<evidence type="ECO:0000256" key="6">
    <source>
        <dbReference type="ARBA" id="ARBA00038076"/>
    </source>
</evidence>
<dbReference type="Pfam" id="PF12704">
    <property type="entry name" value="MacB_PCD"/>
    <property type="match status" value="1"/>
</dbReference>
<dbReference type="Proteomes" id="UP001332192">
    <property type="component" value="Chromosome"/>
</dbReference>
<keyword evidence="11" id="KW-1185">Reference proteome</keyword>
<evidence type="ECO:0000259" key="8">
    <source>
        <dbReference type="Pfam" id="PF02687"/>
    </source>
</evidence>
<organism evidence="10 11">
    <name type="scientific">Carboxydichorda subterranea</name>
    <dbReference type="NCBI Taxonomy" id="3109565"/>
    <lineage>
        <taxon>Bacteria</taxon>
        <taxon>Bacillati</taxon>
        <taxon>Bacillota</taxon>
        <taxon>Limnochordia</taxon>
        <taxon>Limnochordales</taxon>
        <taxon>Geochordaceae</taxon>
        <taxon>Carboxydichorda</taxon>
    </lineage>
</organism>
<sequence>MRTAELLREAWHSVKSGGMRSFLSALGIVIGVAAVITLVSVGEGARLRITAQLTELGSNLVTVSPAFRVGSGGRVSAEATQDLTVDVAASLRENVPAVADVTPVVQTRATVVAGASNLNVSVMGVDAYYDSILNYHPLVGRFIQERDGQARSMAVVLGYQVATQLFGSEVPVGLPVMLVFGGRSVPGVVVGVMEPRGSAFFSNFDNQVYVPIESMVARGIVRDRVGQYLARVRDGVSVEEGIAQIEFFFARKLGGEGLVNVTSQQAILSAVNQATGTMTLLLSAIAGVALVVGGIGIMNVMLVAVAERTREIGVRLAIGARRRDIARQFLAESGALSLIGGVVGLLVGWFGAWVLSGALSFPFVVSVQSVIVAIGFSTAVGMIFGLYPARRASRLDPVEALRYE</sequence>
<proteinExistence type="inferred from homology"/>
<accession>A0ABZ1BXH7</accession>
<dbReference type="PANTHER" id="PTHR30572">
    <property type="entry name" value="MEMBRANE COMPONENT OF TRANSPORTER-RELATED"/>
    <property type="match status" value="1"/>
</dbReference>
<evidence type="ECO:0000256" key="3">
    <source>
        <dbReference type="ARBA" id="ARBA00022692"/>
    </source>
</evidence>
<feature type="domain" description="MacB-like periplasmic core" evidence="9">
    <location>
        <begin position="21"/>
        <end position="246"/>
    </location>
</feature>
<comment type="similarity">
    <text evidence="6">Belongs to the ABC-4 integral membrane protein family.</text>
</comment>
<feature type="transmembrane region" description="Helical" evidence="7">
    <location>
        <begin position="21"/>
        <end position="42"/>
    </location>
</feature>
<evidence type="ECO:0000256" key="7">
    <source>
        <dbReference type="SAM" id="Phobius"/>
    </source>
</evidence>
<feature type="transmembrane region" description="Helical" evidence="7">
    <location>
        <begin position="361"/>
        <end position="387"/>
    </location>
</feature>
<feature type="transmembrane region" description="Helical" evidence="7">
    <location>
        <begin position="329"/>
        <end position="355"/>
    </location>
</feature>
<evidence type="ECO:0000256" key="1">
    <source>
        <dbReference type="ARBA" id="ARBA00004651"/>
    </source>
</evidence>
<dbReference type="EMBL" id="CP141615">
    <property type="protein sequence ID" value="WRP17502.1"/>
    <property type="molecule type" value="Genomic_DNA"/>
</dbReference>
<dbReference type="InterPro" id="IPR025857">
    <property type="entry name" value="MacB_PCD"/>
</dbReference>
<dbReference type="Pfam" id="PF02687">
    <property type="entry name" value="FtsX"/>
    <property type="match status" value="1"/>
</dbReference>
<name>A0ABZ1BXH7_9FIRM</name>
<feature type="transmembrane region" description="Helical" evidence="7">
    <location>
        <begin position="280"/>
        <end position="306"/>
    </location>
</feature>
<evidence type="ECO:0000313" key="10">
    <source>
        <dbReference type="EMBL" id="WRP17502.1"/>
    </source>
</evidence>